<dbReference type="SFLD" id="SFLDS00005">
    <property type="entry name" value="Isoprenoid_Synthase_Type_I"/>
    <property type="match status" value="1"/>
</dbReference>
<evidence type="ECO:0000256" key="3">
    <source>
        <dbReference type="ARBA" id="ARBA00006706"/>
    </source>
</evidence>
<comment type="caution">
    <text evidence="9">The sequence shown here is derived from an EMBL/GenBank/DDBJ whole genome shotgun (WGS) entry which is preliminary data.</text>
</comment>
<evidence type="ECO:0000256" key="6">
    <source>
        <dbReference type="ARBA" id="ARBA00022842"/>
    </source>
</evidence>
<evidence type="ECO:0000313" key="9">
    <source>
        <dbReference type="EMBL" id="MBF6354988.1"/>
    </source>
</evidence>
<comment type="similarity">
    <text evidence="3 7">Belongs to the FPP/GGPP synthase family.</text>
</comment>
<feature type="compositionally biased region" description="Polar residues" evidence="8">
    <location>
        <begin position="9"/>
        <end position="19"/>
    </location>
</feature>
<dbReference type="InterPro" id="IPR008949">
    <property type="entry name" value="Isoprenoid_synthase_dom_sf"/>
</dbReference>
<keyword evidence="4 7" id="KW-0808">Transferase</keyword>
<evidence type="ECO:0000256" key="7">
    <source>
        <dbReference type="RuleBase" id="RU004466"/>
    </source>
</evidence>
<name>A0ABS0DE41_9NOCA</name>
<feature type="region of interest" description="Disordered" evidence="8">
    <location>
        <begin position="1"/>
        <end position="36"/>
    </location>
</feature>
<dbReference type="PROSITE" id="PS00723">
    <property type="entry name" value="POLYPRENYL_SYNTHASE_1"/>
    <property type="match status" value="1"/>
</dbReference>
<accession>A0ABS0DE41</accession>
<dbReference type="EMBL" id="JADLQN010000001">
    <property type="protein sequence ID" value="MBF6354988.1"/>
    <property type="molecule type" value="Genomic_DNA"/>
</dbReference>
<dbReference type="SUPFAM" id="SSF48576">
    <property type="entry name" value="Terpenoid synthases"/>
    <property type="match status" value="1"/>
</dbReference>
<comment type="cofactor">
    <cofactor evidence="1">
        <name>Mg(2+)</name>
        <dbReference type="ChEBI" id="CHEBI:18420"/>
    </cofactor>
</comment>
<sequence length="386" mass="41381">MCQARRVNAQRTAQLSGTAQLPRPAPSPRTGEPAVGEPAWFARVADTLRAHTVEFVAARCAEDLATLGFDEPMHAVGDIVAGGKGLRPTLMYLGWRCGAAESDAALRAAASLELLHAFALLQDDVMDESDSRRGRPSAHVRLARRHAEQARSGSSSRFGESAAVLLGDLCLVWAERMLRESGVGDAALARMWPHYDAMRAELAVGQLADLLNDAARLPSLDQVLDIARRKSGNYTVRRPLELGAAMAGCAPPVLEALGGYGSLIGEAFQIRDDLLGLFGHPAVTGKPAGADLRERKATTVIVLADQLASAPERARLHELWARGEFDDDAVTAALTVIVDSGAPQRAEQMISDRVQRAESFLARSGLDPALTSALRQVAQRCAHRDH</sequence>
<keyword evidence="5" id="KW-0479">Metal-binding</keyword>
<dbReference type="Gene3D" id="1.10.600.10">
    <property type="entry name" value="Farnesyl Diphosphate Synthase"/>
    <property type="match status" value="1"/>
</dbReference>
<comment type="pathway">
    <text evidence="2">Isoprenoid biosynthesis.</text>
</comment>
<dbReference type="Pfam" id="PF00348">
    <property type="entry name" value="polyprenyl_synt"/>
    <property type="match status" value="1"/>
</dbReference>
<dbReference type="CDD" id="cd00685">
    <property type="entry name" value="Trans_IPPS_HT"/>
    <property type="match status" value="1"/>
</dbReference>
<keyword evidence="10" id="KW-1185">Reference proteome</keyword>
<gene>
    <name evidence="9" type="ORF">IU449_10600</name>
</gene>
<evidence type="ECO:0000256" key="4">
    <source>
        <dbReference type="ARBA" id="ARBA00022679"/>
    </source>
</evidence>
<evidence type="ECO:0000313" key="10">
    <source>
        <dbReference type="Proteomes" id="UP000707731"/>
    </source>
</evidence>
<evidence type="ECO:0000256" key="2">
    <source>
        <dbReference type="ARBA" id="ARBA00005128"/>
    </source>
</evidence>
<reference evidence="9 10" key="1">
    <citation type="submission" date="2020-10" db="EMBL/GenBank/DDBJ databases">
        <title>Identification of Nocardia species via Next-generation sequencing and recognition of intraspecies genetic diversity.</title>
        <authorList>
            <person name="Li P."/>
            <person name="Li P."/>
            <person name="Lu B."/>
        </authorList>
    </citation>
    <scope>NUCLEOTIDE SEQUENCE [LARGE SCALE GENOMIC DNA]</scope>
    <source>
        <strain evidence="9 10">BJ06-0143</strain>
    </source>
</reference>
<evidence type="ECO:0000256" key="1">
    <source>
        <dbReference type="ARBA" id="ARBA00001946"/>
    </source>
</evidence>
<keyword evidence="6" id="KW-0460">Magnesium</keyword>
<dbReference type="PANTHER" id="PTHR12001">
    <property type="entry name" value="GERANYLGERANYL PYROPHOSPHATE SYNTHASE"/>
    <property type="match status" value="1"/>
</dbReference>
<protein>
    <submittedName>
        <fullName evidence="9">Polyprenyl synthetase family protein</fullName>
    </submittedName>
</protein>
<dbReference type="InterPro" id="IPR000092">
    <property type="entry name" value="Polyprenyl_synt"/>
</dbReference>
<evidence type="ECO:0000256" key="8">
    <source>
        <dbReference type="SAM" id="MobiDB-lite"/>
    </source>
</evidence>
<proteinExistence type="inferred from homology"/>
<dbReference type="PANTHER" id="PTHR12001:SF85">
    <property type="entry name" value="SHORT CHAIN ISOPRENYL DIPHOSPHATE SYNTHASE"/>
    <property type="match status" value="1"/>
</dbReference>
<dbReference type="PROSITE" id="PS00444">
    <property type="entry name" value="POLYPRENYL_SYNTHASE_2"/>
    <property type="match status" value="1"/>
</dbReference>
<organism evidence="9 10">
    <name type="scientific">Nocardia higoensis</name>
    <dbReference type="NCBI Taxonomy" id="228599"/>
    <lineage>
        <taxon>Bacteria</taxon>
        <taxon>Bacillati</taxon>
        <taxon>Actinomycetota</taxon>
        <taxon>Actinomycetes</taxon>
        <taxon>Mycobacteriales</taxon>
        <taxon>Nocardiaceae</taxon>
        <taxon>Nocardia</taxon>
    </lineage>
</organism>
<evidence type="ECO:0000256" key="5">
    <source>
        <dbReference type="ARBA" id="ARBA00022723"/>
    </source>
</evidence>
<dbReference type="InterPro" id="IPR033749">
    <property type="entry name" value="Polyprenyl_synt_CS"/>
</dbReference>
<dbReference type="Proteomes" id="UP000707731">
    <property type="component" value="Unassembled WGS sequence"/>
</dbReference>